<protein>
    <recommendedName>
        <fullName evidence="4">WW domain-containing protein</fullName>
    </recommendedName>
</protein>
<evidence type="ECO:0000256" key="1">
    <source>
        <dbReference type="ARBA" id="ARBA00022737"/>
    </source>
</evidence>
<dbReference type="SUPFAM" id="SSF50985">
    <property type="entry name" value="RCC1/BLIP-II"/>
    <property type="match status" value="1"/>
</dbReference>
<dbReference type="InterPro" id="IPR051210">
    <property type="entry name" value="Ub_ligase/GEF_domain"/>
</dbReference>
<name>A0A7S2W1J2_9STRA</name>
<dbReference type="PANTHER" id="PTHR22870:SF408">
    <property type="entry name" value="OS09G0560450 PROTEIN"/>
    <property type="match status" value="1"/>
</dbReference>
<feature type="repeat" description="RCC1" evidence="2">
    <location>
        <begin position="117"/>
        <end position="166"/>
    </location>
</feature>
<dbReference type="InterPro" id="IPR009091">
    <property type="entry name" value="RCC1/BLIP-II"/>
</dbReference>
<evidence type="ECO:0000256" key="2">
    <source>
        <dbReference type="PROSITE-ProRule" id="PRU00235"/>
    </source>
</evidence>
<sequence length="392" mass="43094">MLFSAPAKVDLTSQPPRGLRRRWHIRMVACGANHTCVIDDDGTALAWGCGDCGRLGRNPAVRDWSRGHGGLHPLAKQRGCPPDLVQGLEGLYAVNVACGSWHTALLVSKESPRDTAGEVYTFGSGLGGQLGLGDVRQSHRAQKVEHVPACSLVRAGKFMTAVVTAKNQTVYCWGSQGCGMFFPTPARIPLADSIRCGPVVDIACSSDCVTILTAGVGPEYFTEVIERRVAETRQARQELEEHQLARARHVQSEVLLAAARRMQAFVRAVQARRIFARQVARVYVNRPQGGLDPSVPLSTSVNGPREFLNVVTGEVFVNRPPVLESATVPLAEEILAAGVLQRTIRRTQARKALFELTRQVFETCYSEEHQRLFFYNTRTGESRWTSPVGFYQ</sequence>
<accession>A0A7S2W1J2</accession>
<dbReference type="Gene3D" id="2.20.70.10">
    <property type="match status" value="1"/>
</dbReference>
<organism evidence="3">
    <name type="scientific">Rhizochromulina marina</name>
    <dbReference type="NCBI Taxonomy" id="1034831"/>
    <lineage>
        <taxon>Eukaryota</taxon>
        <taxon>Sar</taxon>
        <taxon>Stramenopiles</taxon>
        <taxon>Ochrophyta</taxon>
        <taxon>Dictyochophyceae</taxon>
        <taxon>Rhizochromulinales</taxon>
        <taxon>Rhizochromulina</taxon>
    </lineage>
</organism>
<dbReference type="AlphaFoldDB" id="A0A7S2W1J2"/>
<gene>
    <name evidence="3" type="ORF">RMAR1173_LOCUS914</name>
</gene>
<evidence type="ECO:0000313" key="3">
    <source>
        <dbReference type="EMBL" id="CAD9661268.1"/>
    </source>
</evidence>
<keyword evidence="1" id="KW-0677">Repeat</keyword>
<dbReference type="InterPro" id="IPR000408">
    <property type="entry name" value="Reg_chr_condens"/>
</dbReference>
<dbReference type="PANTHER" id="PTHR22870">
    <property type="entry name" value="REGULATOR OF CHROMOSOME CONDENSATION"/>
    <property type="match status" value="1"/>
</dbReference>
<dbReference type="Pfam" id="PF13540">
    <property type="entry name" value="RCC1_2"/>
    <property type="match status" value="1"/>
</dbReference>
<dbReference type="Gene3D" id="2.130.10.30">
    <property type="entry name" value="Regulator of chromosome condensation 1/beta-lactamase-inhibitor protein II"/>
    <property type="match status" value="1"/>
</dbReference>
<dbReference type="PROSITE" id="PS50012">
    <property type="entry name" value="RCC1_3"/>
    <property type="match status" value="2"/>
</dbReference>
<proteinExistence type="predicted"/>
<feature type="repeat" description="RCC1" evidence="2">
    <location>
        <begin position="42"/>
        <end position="109"/>
    </location>
</feature>
<dbReference type="Pfam" id="PF00415">
    <property type="entry name" value="RCC1"/>
    <property type="match status" value="1"/>
</dbReference>
<evidence type="ECO:0008006" key="4">
    <source>
        <dbReference type="Google" id="ProtNLM"/>
    </source>
</evidence>
<dbReference type="EMBL" id="HBHJ01001419">
    <property type="protein sequence ID" value="CAD9661268.1"/>
    <property type="molecule type" value="Transcribed_RNA"/>
</dbReference>
<dbReference type="PROSITE" id="PS00626">
    <property type="entry name" value="RCC1_2"/>
    <property type="match status" value="1"/>
</dbReference>
<reference evidence="3" key="1">
    <citation type="submission" date="2021-01" db="EMBL/GenBank/DDBJ databases">
        <authorList>
            <person name="Corre E."/>
            <person name="Pelletier E."/>
            <person name="Niang G."/>
            <person name="Scheremetjew M."/>
            <person name="Finn R."/>
            <person name="Kale V."/>
            <person name="Holt S."/>
            <person name="Cochrane G."/>
            <person name="Meng A."/>
            <person name="Brown T."/>
            <person name="Cohen L."/>
        </authorList>
    </citation>
    <scope>NUCLEOTIDE SEQUENCE</scope>
    <source>
        <strain evidence="3">CCMP1243</strain>
    </source>
</reference>